<reference evidence="4" key="2">
    <citation type="submission" date="2022-08" db="EMBL/GenBank/DDBJ databases">
        <title>Novel sulphate-reducing endosymbionts in the free-living metamonad Anaeramoeba.</title>
        <authorList>
            <person name="Jerlstrom-Hultqvist J."/>
            <person name="Cepicka I."/>
            <person name="Gallot-Lavallee L."/>
            <person name="Salas-Leiva D."/>
            <person name="Curtis B.A."/>
            <person name="Zahonova K."/>
            <person name="Pipaliya S."/>
            <person name="Dacks J."/>
            <person name="Roger A.J."/>
        </authorList>
    </citation>
    <scope>NUCLEOTIDE SEQUENCE</scope>
    <source>
        <strain evidence="4">Busselton2</strain>
    </source>
</reference>
<evidence type="ECO:0000313" key="4">
    <source>
        <dbReference type="EMBL" id="KAJ3438791.1"/>
    </source>
</evidence>
<organism evidence="4 6">
    <name type="scientific">Anaeramoeba flamelloides</name>
    <dbReference type="NCBI Taxonomy" id="1746091"/>
    <lineage>
        <taxon>Eukaryota</taxon>
        <taxon>Metamonada</taxon>
        <taxon>Anaeramoebidae</taxon>
        <taxon>Anaeramoeba</taxon>
    </lineage>
</organism>
<dbReference type="Proteomes" id="UP001150062">
    <property type="component" value="Unassembled WGS sequence"/>
</dbReference>
<dbReference type="InterPro" id="IPR013970">
    <property type="entry name" value="Rfa2"/>
</dbReference>
<keyword evidence="3" id="KW-0539">Nucleus</keyword>
<dbReference type="Proteomes" id="UP001146793">
    <property type="component" value="Unassembled WGS sequence"/>
</dbReference>
<keyword evidence="7" id="KW-1185">Reference proteome</keyword>
<dbReference type="InterPro" id="IPR012340">
    <property type="entry name" value="NA-bd_OB-fold"/>
</dbReference>
<dbReference type="GO" id="GO:0003697">
    <property type="term" value="F:single-stranded DNA binding"/>
    <property type="evidence" value="ECO:0007669"/>
    <property type="project" value="TreeGrafter"/>
</dbReference>
<dbReference type="PANTHER" id="PTHR15114:SF1">
    <property type="entry name" value="REPLICATION PROTEIN A 14 KDA SUBUNIT"/>
    <property type="match status" value="1"/>
</dbReference>
<name>A0AAV7ZCY8_9EUKA</name>
<dbReference type="GO" id="GO:0006298">
    <property type="term" value="P:mismatch repair"/>
    <property type="evidence" value="ECO:0007669"/>
    <property type="project" value="TreeGrafter"/>
</dbReference>
<dbReference type="GO" id="GO:0006260">
    <property type="term" value="P:DNA replication"/>
    <property type="evidence" value="ECO:0007669"/>
    <property type="project" value="InterPro"/>
</dbReference>
<dbReference type="AlphaFoldDB" id="A0AAV7ZCY8"/>
<dbReference type="GO" id="GO:0006289">
    <property type="term" value="P:nucleotide-excision repair"/>
    <property type="evidence" value="ECO:0007669"/>
    <property type="project" value="TreeGrafter"/>
</dbReference>
<dbReference type="Gene3D" id="2.40.50.140">
    <property type="entry name" value="Nucleic acid-binding proteins"/>
    <property type="match status" value="1"/>
</dbReference>
<evidence type="ECO:0000313" key="5">
    <source>
        <dbReference type="EMBL" id="KAJ6244309.1"/>
    </source>
</evidence>
<dbReference type="PANTHER" id="PTHR15114">
    <property type="entry name" value="REPLICATION PROTEIN A3"/>
    <property type="match status" value="1"/>
</dbReference>
<dbReference type="GO" id="GO:0006284">
    <property type="term" value="P:base-excision repair"/>
    <property type="evidence" value="ECO:0007669"/>
    <property type="project" value="TreeGrafter"/>
</dbReference>
<gene>
    <name evidence="4" type="ORF">M0812_14805</name>
    <name evidence="5" type="ORF">M0813_21574</name>
</gene>
<proteinExistence type="inferred from homology"/>
<evidence type="ECO:0000313" key="7">
    <source>
        <dbReference type="Proteomes" id="UP001150062"/>
    </source>
</evidence>
<dbReference type="GO" id="GO:0000724">
    <property type="term" value="P:double-strand break repair via homologous recombination"/>
    <property type="evidence" value="ECO:0007669"/>
    <property type="project" value="TreeGrafter"/>
</dbReference>
<dbReference type="GO" id="GO:0005662">
    <property type="term" value="C:DNA replication factor A complex"/>
    <property type="evidence" value="ECO:0007669"/>
    <property type="project" value="TreeGrafter"/>
</dbReference>
<accession>A0AAV7ZCY8</accession>
<evidence type="ECO:0000256" key="1">
    <source>
        <dbReference type="ARBA" id="ARBA00004123"/>
    </source>
</evidence>
<dbReference type="Pfam" id="PF08661">
    <property type="entry name" value="Rep_fac-A_3"/>
    <property type="match status" value="1"/>
</dbReference>
<comment type="subcellular location">
    <subcellularLocation>
        <location evidence="1">Nucleus</location>
    </subcellularLocation>
</comment>
<dbReference type="GO" id="GO:0003684">
    <property type="term" value="F:damaged DNA binding"/>
    <property type="evidence" value="ECO:0007669"/>
    <property type="project" value="TreeGrafter"/>
</dbReference>
<dbReference type="GO" id="GO:0035861">
    <property type="term" value="C:site of double-strand break"/>
    <property type="evidence" value="ECO:0007669"/>
    <property type="project" value="TreeGrafter"/>
</dbReference>
<reference evidence="5" key="1">
    <citation type="submission" date="2022-08" db="EMBL/GenBank/DDBJ databases">
        <title>Novel sulfate-reducing endosymbionts in the free-living metamonad Anaeramoeba.</title>
        <authorList>
            <person name="Jerlstrom-Hultqvist J."/>
            <person name="Cepicka I."/>
            <person name="Gallot-Lavallee L."/>
            <person name="Salas-Leiva D."/>
            <person name="Curtis B.A."/>
            <person name="Zahonova K."/>
            <person name="Pipaliya S."/>
            <person name="Dacks J."/>
            <person name="Roger A.J."/>
        </authorList>
    </citation>
    <scope>NUCLEOTIDE SEQUENCE</scope>
    <source>
        <strain evidence="5">Schooner1</strain>
    </source>
</reference>
<dbReference type="SUPFAM" id="SSF50249">
    <property type="entry name" value="Nucleic acid-binding proteins"/>
    <property type="match status" value="1"/>
</dbReference>
<comment type="caution">
    <text evidence="4">The sequence shown here is derived from an EMBL/GenBank/DDBJ whole genome shotgun (WGS) entry which is preliminary data.</text>
</comment>
<evidence type="ECO:0000313" key="6">
    <source>
        <dbReference type="Proteomes" id="UP001146793"/>
    </source>
</evidence>
<evidence type="ECO:0000256" key="2">
    <source>
        <dbReference type="ARBA" id="ARBA00009761"/>
    </source>
</evidence>
<sequence length="106" mass="12232">MSHPNSPHVTSKYLSNFQGKTVRVIGKVGQKQGTSVLLFTTDNGQIWVDRSNNLQKDYTSPIVEILGTYQNNSLMEIEFLDLSENFDFELYNQMVDLSYQLKDIFF</sequence>
<protein>
    <submittedName>
        <fullName evidence="4">Replication protein a3</fullName>
    </submittedName>
</protein>
<dbReference type="EMBL" id="JAOAOG010000166">
    <property type="protein sequence ID" value="KAJ6244309.1"/>
    <property type="molecule type" value="Genomic_DNA"/>
</dbReference>
<comment type="similarity">
    <text evidence="2">Belongs to the replication factor A protein 3 family.</text>
</comment>
<evidence type="ECO:0000256" key="3">
    <source>
        <dbReference type="ARBA" id="ARBA00023242"/>
    </source>
</evidence>
<dbReference type="EMBL" id="JANTQA010000032">
    <property type="protein sequence ID" value="KAJ3438791.1"/>
    <property type="molecule type" value="Genomic_DNA"/>
</dbReference>